<dbReference type="Proteomes" id="UP000529795">
    <property type="component" value="Unassembled WGS sequence"/>
</dbReference>
<gene>
    <name evidence="1" type="ORF">GGQ80_003677</name>
</gene>
<sequence length="133" mass="15018">MQRLFEAWWQRDEAQFRDIFVKRLMNDGSPMKRDLADDLARLDPLAVSAFDIFSKMFLDEGKNRRIVLLVNTNAGIFAACSEHNSAVDSNAEDDLPDLHLFLIKMLGLNARSVTHLTTVATPEPNKVGIWSGN</sequence>
<organism evidence="1 2">
    <name type="scientific">Sphingomonas jinjuensis</name>
    <dbReference type="NCBI Taxonomy" id="535907"/>
    <lineage>
        <taxon>Bacteria</taxon>
        <taxon>Pseudomonadati</taxon>
        <taxon>Pseudomonadota</taxon>
        <taxon>Alphaproteobacteria</taxon>
        <taxon>Sphingomonadales</taxon>
        <taxon>Sphingomonadaceae</taxon>
        <taxon>Sphingomonas</taxon>
    </lineage>
</organism>
<name>A0A840FGF1_9SPHN</name>
<comment type="caution">
    <text evidence="1">The sequence shown here is derived from an EMBL/GenBank/DDBJ whole genome shotgun (WGS) entry which is preliminary data.</text>
</comment>
<proteinExistence type="predicted"/>
<protein>
    <submittedName>
        <fullName evidence="1">Uncharacterized protein</fullName>
    </submittedName>
</protein>
<dbReference type="EMBL" id="JACIEV010000024">
    <property type="protein sequence ID" value="MBB4155752.1"/>
    <property type="molecule type" value="Genomic_DNA"/>
</dbReference>
<accession>A0A840FGF1</accession>
<evidence type="ECO:0000313" key="2">
    <source>
        <dbReference type="Proteomes" id="UP000529795"/>
    </source>
</evidence>
<evidence type="ECO:0000313" key="1">
    <source>
        <dbReference type="EMBL" id="MBB4155752.1"/>
    </source>
</evidence>
<keyword evidence="2" id="KW-1185">Reference proteome</keyword>
<reference evidence="1 2" key="1">
    <citation type="submission" date="2020-08" db="EMBL/GenBank/DDBJ databases">
        <title>Genomic Encyclopedia of Type Strains, Phase IV (KMG-IV): sequencing the most valuable type-strain genomes for metagenomic binning, comparative biology and taxonomic classification.</title>
        <authorList>
            <person name="Goeker M."/>
        </authorList>
    </citation>
    <scope>NUCLEOTIDE SEQUENCE [LARGE SCALE GENOMIC DNA]</scope>
    <source>
        <strain evidence="1 2">YC6723</strain>
    </source>
</reference>
<dbReference type="AlphaFoldDB" id="A0A840FGF1"/>